<dbReference type="SUPFAM" id="SSF51735">
    <property type="entry name" value="NAD(P)-binding Rossmann-fold domains"/>
    <property type="match status" value="2"/>
</dbReference>
<dbReference type="Pfam" id="PF08240">
    <property type="entry name" value="ADH_N"/>
    <property type="match status" value="1"/>
</dbReference>
<dbReference type="InterPro" id="IPR009081">
    <property type="entry name" value="PP-bd_ACP"/>
</dbReference>
<dbReference type="GO" id="GO:0004312">
    <property type="term" value="F:fatty acid synthase activity"/>
    <property type="evidence" value="ECO:0007669"/>
    <property type="project" value="TreeGrafter"/>
</dbReference>
<feature type="compositionally biased region" description="Basic and acidic residues" evidence="8">
    <location>
        <begin position="246"/>
        <end position="255"/>
    </location>
</feature>
<dbReference type="Gene3D" id="3.40.50.150">
    <property type="entry name" value="Vaccinia Virus protein VP39"/>
    <property type="match status" value="1"/>
</dbReference>
<dbReference type="OrthoDB" id="5129394at2759"/>
<dbReference type="GO" id="GO:0016491">
    <property type="term" value="F:oxidoreductase activity"/>
    <property type="evidence" value="ECO:0007669"/>
    <property type="project" value="UniProtKB-KW"/>
</dbReference>
<gene>
    <name evidence="12" type="ORF">XA68_18210</name>
</gene>
<evidence type="ECO:0000256" key="7">
    <source>
        <dbReference type="PROSITE-ProRule" id="PRU01363"/>
    </source>
</evidence>
<dbReference type="CDD" id="cd05274">
    <property type="entry name" value="KR_FAS_SDR_x"/>
    <property type="match status" value="1"/>
</dbReference>
<dbReference type="SUPFAM" id="SSF50129">
    <property type="entry name" value="GroES-like"/>
    <property type="match status" value="1"/>
</dbReference>
<dbReference type="InterPro" id="IPR011032">
    <property type="entry name" value="GroES-like_sf"/>
</dbReference>
<comment type="caution">
    <text evidence="12">The sequence shown here is derived from an EMBL/GenBank/DDBJ whole genome shotgun (WGS) entry which is preliminary data.</text>
</comment>
<sequence>MSLALERNRVLSSTGCCRSFDEGADGYCRGEAVNAILIKPLDDAIRDDDPIRAIIRSTAVNCDGKSQAFSHPSAEMHEAVIRRAYEVGGIKDICQTPFVECHGTGTPIGDPIEAEGVANAFRGAETYIGSVKPNVGHSEGASGITSVIKAVLALERKTIPPNINFSKPNPKIPFEKENLKVPVEAMPWPENRPARISVNSFGVGGANAHAIIESAASFGLPQRDTGSETCSHGESGYSSPGSNERLSSEDSKRPDIRTWPRLLPLSANNAQSLRTRIEDMGRYISSRPDSLDAIAHTLGTRRDHLRHRSFCIADGLEKKQLDFTIPQKSFATAPDVAFVFTGQGAQWEGMGKELMRGSSSFRQDIRIMDHVLSSIEEGGPQWRIEDILSGSDQGNHPIDRPDYSQPLCTAIQIALVNLLVKCGIKPAAVVGHSSGEIAAAYAAGALSSADATLNAYHRGLAAKLKAREGGGMIAVGMGRDEVAPLVAHGALVACENSQKSVTLSGDRHALEKSVDAIKAEYPNVFTRLLPLDVAYHSSHMSEAGNRILETTKPCQHQKTTVPFYSSLTGELVPVESQLPPTYWRDNLVSPVLFSGAIHGLLHDLRRETVLLEIGPHSALQGPILQILKANSGKPAAYVSTLTRHTNSVFSVLAACGQVYAHGYDIDFSFINPRATTLTDLPNYPWDHTSEYWKESRITKAWKEKKHCHHELLGSRCLESSDSEPIWRNRLKIADTPWLNDHRILDACIFPCTAYVATFGEAIRQTTGSEAYRLRNMAILSALVLPESDEKEILTSMRPLRLTQDKESSWFELSLSSFDGTNWTKHCIAEGRAGEEMVLPEQATEPFPRQVTGRSYYQRQAKFGARFGPRFRGLHDISAQVTEKRAKATIYHEFEPEANYPAHPTTLDSCIQLGIIAKANGLARRMEKAWVPSTIELISVNPGPSRVVCESTASCYPSTFESQSVAVAGSIVVAKFEKIVWVSIQTGDEALERQAALGSRPEWRPSIDFLDSRRLTYHTSPKPETSMLLERYSTLCILHMTDILSSCQRPSGQWATLAAWVRAEQQAMIRKKGTALVPEAKKWAVMSASARASLRTAVGKELEAIPGNEASSVLTLCRQISEQDLTRENSIEDPSLGERTFGNMTNYAELFSLYAHARPEFRILQLGAGSGGATQAILDSLTTSDGGYRYSQYTCADSSYELLKAAKRRLKMNAKMEIKVLDITQDPAQQGFDLGHYDVIVASNTLRNLVPATSPDALRNIRSLLRPGGRLLLQELVRPIRWRWVKFIKGFLNQAGVGDALEKNDGVCDEQWDKVLRQAGFSGCDTVVPDNTPSHAITSHIIATAAHSTQGPREDVISFLDIEDPFFHDMSPAQLEAFVAYMSKFEARMLWLTRPVQICCTDPRYGPSIGMARTIRAELGVGFRTIELQNLDSTAEEAVVNILKFPQRLSEAYDAESEFALHQGTIHTSRYQWFPLSRELESPTPTDAPKRLVVEQSGSVDNLHWHQDHTSPAGIGDDQVELDVRCTGLNFRDLLIAMGIITSSHDGLGYEASGVVTRTGAAIENVKVGDRVMTVSTGCFATRLRVHGQLVAPLPEGLSFEQGASIPLIFLTVVYSLVNVGQLSKGQSILIHSACGGIGLAAIQVCRMLEAKIYTTVGNEEKVQYLVNNFGLSSEQIFDSHSTSFQRDLLDATDGRGVDVVLNSLSGELLHASWNCVAKYGKMIEIGKRDLLGRGQLDLEPFLHNRTYCGVDLITVMEDRPEVVQRTLNQVVDYICQGHIKPVQTHVFPASEIPEAFRYMQTGRHIGKIVVTLPEDEPLAAKNMLPRQTSFSRDATYLLAGGLGGLGRAVATWMVERGAGNLLLLSRSGGESPSAKAFLQELECQGCRAVAVACDISDFTAVQEAMKAAPTPIAGVLQFAMSVEDRAFSKLSYQDWDAAQKPKVDGTWNLHKALLGAPDVDFFVLFGSLLGTCGNPGQANYTAANSFLDAFVQFRQNLGLPCSIVDIGVMSDIGFLLQDIKLEKYLRDMGWFPLQESHLLEGLQIAIHNAYLTKGDQSCSVYRNSGQILVGLASTKSLSDPSNHLPWKRDIRMSRYQPLQSSDQSSDTPSCHGVLGNFLQSVANSPEMLDDPASLDIVTEEIGRAVCGFLALSPEDVDRKANLNAKGLDSLVGIEVRNWWNRTFGLDNNVFSITSAGTVENLGKKAIASLKEKY</sequence>
<dbReference type="Proteomes" id="UP000037136">
    <property type="component" value="Unassembled WGS sequence"/>
</dbReference>
<dbReference type="InterPro" id="IPR049900">
    <property type="entry name" value="PKS_mFAS_DH"/>
</dbReference>
<dbReference type="Pfam" id="PF21089">
    <property type="entry name" value="PKS_DH_N"/>
    <property type="match status" value="1"/>
</dbReference>
<dbReference type="GO" id="GO:1901336">
    <property type="term" value="P:lactone biosynthetic process"/>
    <property type="evidence" value="ECO:0007669"/>
    <property type="project" value="UniProtKB-ARBA"/>
</dbReference>
<dbReference type="InterPro" id="IPR013217">
    <property type="entry name" value="Methyltransf_12"/>
</dbReference>
<dbReference type="FunFam" id="3.40.50.720:FF:000209">
    <property type="entry name" value="Polyketide synthase Pks12"/>
    <property type="match status" value="1"/>
</dbReference>
<keyword evidence="13" id="KW-1185">Reference proteome</keyword>
<feature type="compositionally biased region" description="Polar residues" evidence="8">
    <location>
        <begin position="227"/>
        <end position="245"/>
    </location>
</feature>
<organism evidence="12 13">
    <name type="scientific">Ophiocordyceps unilateralis</name>
    <name type="common">Zombie-ant fungus</name>
    <name type="synonym">Torrubia unilateralis</name>
    <dbReference type="NCBI Taxonomy" id="268505"/>
    <lineage>
        <taxon>Eukaryota</taxon>
        <taxon>Fungi</taxon>
        <taxon>Dikarya</taxon>
        <taxon>Ascomycota</taxon>
        <taxon>Pezizomycotina</taxon>
        <taxon>Sordariomycetes</taxon>
        <taxon>Hypocreomycetidae</taxon>
        <taxon>Hypocreales</taxon>
        <taxon>Ophiocordycipitaceae</taxon>
        <taxon>Ophiocordyceps</taxon>
    </lineage>
</organism>
<evidence type="ECO:0000259" key="10">
    <source>
        <dbReference type="PROSITE" id="PS52004"/>
    </source>
</evidence>
<dbReference type="Pfam" id="PF02801">
    <property type="entry name" value="Ketoacyl-synt_C"/>
    <property type="match status" value="1"/>
</dbReference>
<dbReference type="SUPFAM" id="SSF52151">
    <property type="entry name" value="FabD/lysophospholipase-like"/>
    <property type="match status" value="1"/>
</dbReference>
<dbReference type="GO" id="GO:0044550">
    <property type="term" value="P:secondary metabolite biosynthetic process"/>
    <property type="evidence" value="ECO:0007669"/>
    <property type="project" value="TreeGrafter"/>
</dbReference>
<dbReference type="EMBL" id="LAZP02000009">
    <property type="protein sequence ID" value="PFH63073.1"/>
    <property type="molecule type" value="Genomic_DNA"/>
</dbReference>
<feature type="region of interest" description="Disordered" evidence="8">
    <location>
        <begin position="220"/>
        <end position="255"/>
    </location>
</feature>
<dbReference type="PROSITE" id="PS52004">
    <property type="entry name" value="KS3_2"/>
    <property type="match status" value="1"/>
</dbReference>
<dbReference type="InterPro" id="IPR001227">
    <property type="entry name" value="Ac_transferase_dom_sf"/>
</dbReference>
<dbReference type="CDD" id="cd00833">
    <property type="entry name" value="PKS"/>
    <property type="match status" value="1"/>
</dbReference>
<dbReference type="STRING" id="268505.A0A2A9PRC8"/>
<dbReference type="SMART" id="SM00827">
    <property type="entry name" value="PKS_AT"/>
    <property type="match status" value="1"/>
</dbReference>
<evidence type="ECO:0000256" key="2">
    <source>
        <dbReference type="ARBA" id="ARBA00022553"/>
    </source>
</evidence>
<dbReference type="Pfam" id="PF08659">
    <property type="entry name" value="KR"/>
    <property type="match status" value="1"/>
</dbReference>
<dbReference type="GO" id="GO:0006633">
    <property type="term" value="P:fatty acid biosynthetic process"/>
    <property type="evidence" value="ECO:0007669"/>
    <property type="project" value="TreeGrafter"/>
</dbReference>
<feature type="active site" description="Proton donor; for dehydratase activity" evidence="7">
    <location>
        <position position="907"/>
    </location>
</feature>
<dbReference type="Pfam" id="PF00698">
    <property type="entry name" value="Acyl_transf_1"/>
    <property type="match status" value="1"/>
</dbReference>
<dbReference type="InterPro" id="IPR032821">
    <property type="entry name" value="PKS_assoc"/>
</dbReference>
<feature type="region of interest" description="C-terminal hotdog fold" evidence="7">
    <location>
        <begin position="847"/>
        <end position="999"/>
    </location>
</feature>
<keyword evidence="2" id="KW-0597">Phosphoprotein</keyword>
<evidence type="ECO:0000259" key="9">
    <source>
        <dbReference type="PROSITE" id="PS50075"/>
    </source>
</evidence>
<dbReference type="InterPro" id="IPR013154">
    <property type="entry name" value="ADH-like_N"/>
</dbReference>
<dbReference type="Pfam" id="PF08242">
    <property type="entry name" value="Methyltransf_12"/>
    <property type="match status" value="1"/>
</dbReference>
<dbReference type="SMART" id="SM00825">
    <property type="entry name" value="PKS_KS"/>
    <property type="match status" value="1"/>
</dbReference>
<accession>A0A2A9PRC8</accession>
<dbReference type="InterPro" id="IPR014043">
    <property type="entry name" value="Acyl_transferase_dom"/>
</dbReference>
<dbReference type="InterPro" id="IPR036291">
    <property type="entry name" value="NAD(P)-bd_dom_sf"/>
</dbReference>
<dbReference type="InterPro" id="IPR020807">
    <property type="entry name" value="PKS_DH"/>
</dbReference>
<feature type="active site" description="Proton acceptor; for dehydratase activity" evidence="7">
    <location>
        <position position="741"/>
    </location>
</feature>
<dbReference type="SUPFAM" id="SSF53335">
    <property type="entry name" value="S-adenosyl-L-methionine-dependent methyltransferases"/>
    <property type="match status" value="1"/>
</dbReference>
<evidence type="ECO:0000256" key="8">
    <source>
        <dbReference type="SAM" id="MobiDB-lite"/>
    </source>
</evidence>
<dbReference type="InterPro" id="IPR036736">
    <property type="entry name" value="ACP-like_sf"/>
</dbReference>
<feature type="domain" description="PKS/mFAS DH" evidence="11">
    <location>
        <begin position="709"/>
        <end position="999"/>
    </location>
</feature>
<reference evidence="12 13" key="1">
    <citation type="journal article" date="2015" name="BMC Genomics">
        <title>Gene expression during zombie ant biting behavior reflects the complexity underlying fungal parasitic behavioral manipulation.</title>
        <authorList>
            <person name="de Bekker C."/>
            <person name="Ohm R.A."/>
            <person name="Loreto R.G."/>
            <person name="Sebastian A."/>
            <person name="Albert I."/>
            <person name="Merrow M."/>
            <person name="Brachmann A."/>
            <person name="Hughes D.P."/>
        </authorList>
    </citation>
    <scope>NUCLEOTIDE SEQUENCE [LARGE SCALE GENOMIC DNA]</scope>
    <source>
        <strain evidence="12 13">SC16a</strain>
    </source>
</reference>
<dbReference type="PROSITE" id="PS50075">
    <property type="entry name" value="CARRIER"/>
    <property type="match status" value="1"/>
</dbReference>
<dbReference type="InterPro" id="IPR029063">
    <property type="entry name" value="SAM-dependent_MTases_sf"/>
</dbReference>
<dbReference type="Gene3D" id="3.40.366.10">
    <property type="entry name" value="Malonyl-Coenzyme A Acyl Carrier Protein, domain 2"/>
    <property type="match status" value="1"/>
</dbReference>
<evidence type="ECO:0000313" key="12">
    <source>
        <dbReference type="EMBL" id="PFH63073.1"/>
    </source>
</evidence>
<dbReference type="InterPro" id="IPR013968">
    <property type="entry name" value="PKS_KR"/>
</dbReference>
<dbReference type="Pfam" id="PF13602">
    <property type="entry name" value="ADH_zinc_N_2"/>
    <property type="match status" value="1"/>
</dbReference>
<dbReference type="InterPro" id="IPR016039">
    <property type="entry name" value="Thiolase-like"/>
</dbReference>
<name>A0A2A9PRC8_OPHUN</name>
<dbReference type="PROSITE" id="PS52019">
    <property type="entry name" value="PKS_MFAS_DH"/>
    <property type="match status" value="1"/>
</dbReference>
<dbReference type="Gene3D" id="3.90.180.10">
    <property type="entry name" value="Medium-chain alcohol dehydrogenases, catalytic domain"/>
    <property type="match status" value="1"/>
</dbReference>
<dbReference type="Pfam" id="PF16197">
    <property type="entry name" value="KAsynt_C_assoc"/>
    <property type="match status" value="1"/>
</dbReference>
<dbReference type="InterPro" id="IPR020841">
    <property type="entry name" value="PKS_Beta-ketoAc_synthase_dom"/>
</dbReference>
<dbReference type="InterPro" id="IPR049551">
    <property type="entry name" value="PKS_DH_C"/>
</dbReference>
<feature type="domain" description="Ketosynthase family 3 (KS3)" evidence="10">
    <location>
        <begin position="1"/>
        <end position="214"/>
    </location>
</feature>
<dbReference type="InterPro" id="IPR020843">
    <property type="entry name" value="ER"/>
</dbReference>
<evidence type="ECO:0000256" key="3">
    <source>
        <dbReference type="ARBA" id="ARBA00022603"/>
    </source>
</evidence>
<reference evidence="12 13" key="2">
    <citation type="journal article" date="2017" name="Sci. Rep.">
        <title>Ant-infecting Ophiocordyceps genomes reveal a high diversity of potential behavioral manipulation genes and a possible major role for enterotoxins.</title>
        <authorList>
            <person name="de Bekker C."/>
            <person name="Ohm R.A."/>
            <person name="Evans H.C."/>
            <person name="Brachmann A."/>
            <person name="Hughes D.P."/>
        </authorList>
    </citation>
    <scope>NUCLEOTIDE SEQUENCE [LARGE SCALE GENOMIC DNA]</scope>
    <source>
        <strain evidence="12 13">SC16a</strain>
    </source>
</reference>
<dbReference type="Gene3D" id="1.10.1200.10">
    <property type="entry name" value="ACP-like"/>
    <property type="match status" value="1"/>
</dbReference>
<keyword evidence="1" id="KW-0596">Phosphopantetheine</keyword>
<dbReference type="InterPro" id="IPR057326">
    <property type="entry name" value="KR_dom"/>
</dbReference>
<dbReference type="SMART" id="SM00826">
    <property type="entry name" value="PKS_DH"/>
    <property type="match status" value="1"/>
</dbReference>
<keyword evidence="5" id="KW-0560">Oxidoreductase</keyword>
<dbReference type="PANTHER" id="PTHR43775">
    <property type="entry name" value="FATTY ACID SYNTHASE"/>
    <property type="match status" value="1"/>
</dbReference>
<dbReference type="InterPro" id="IPR049552">
    <property type="entry name" value="PKS_DH_N"/>
</dbReference>
<keyword evidence="6" id="KW-0511">Multifunctional enzyme</keyword>
<dbReference type="Gene3D" id="3.10.129.110">
    <property type="entry name" value="Polyketide synthase dehydratase"/>
    <property type="match status" value="1"/>
</dbReference>
<dbReference type="GO" id="GO:0032259">
    <property type="term" value="P:methylation"/>
    <property type="evidence" value="ECO:0007669"/>
    <property type="project" value="UniProtKB-KW"/>
</dbReference>
<dbReference type="InterPro" id="IPR042104">
    <property type="entry name" value="PKS_dehydratase_sf"/>
</dbReference>
<dbReference type="Gene3D" id="3.30.70.3290">
    <property type="match status" value="1"/>
</dbReference>
<dbReference type="SMART" id="SM00822">
    <property type="entry name" value="PKS_KR"/>
    <property type="match status" value="1"/>
</dbReference>
<keyword evidence="3" id="KW-0489">Methyltransferase</keyword>
<dbReference type="InterPro" id="IPR016036">
    <property type="entry name" value="Malonyl_transacylase_ACP-bd"/>
</dbReference>
<dbReference type="Pfam" id="PF00109">
    <property type="entry name" value="ketoacyl-synt"/>
    <property type="match status" value="1"/>
</dbReference>
<evidence type="ECO:0000256" key="6">
    <source>
        <dbReference type="ARBA" id="ARBA00023268"/>
    </source>
</evidence>
<dbReference type="Gene3D" id="3.40.47.10">
    <property type="match status" value="1"/>
</dbReference>
<dbReference type="InterPro" id="IPR050091">
    <property type="entry name" value="PKS_NRPS_Biosynth_Enz"/>
</dbReference>
<dbReference type="Gene3D" id="3.40.50.720">
    <property type="entry name" value="NAD(P)-binding Rossmann-like Domain"/>
    <property type="match status" value="1"/>
</dbReference>
<dbReference type="InterPro" id="IPR014031">
    <property type="entry name" value="Ketoacyl_synth_C"/>
</dbReference>
<proteinExistence type="predicted"/>
<evidence type="ECO:0000256" key="5">
    <source>
        <dbReference type="ARBA" id="ARBA00023002"/>
    </source>
</evidence>
<feature type="region of interest" description="N-terminal hotdog fold" evidence="7">
    <location>
        <begin position="709"/>
        <end position="837"/>
    </location>
</feature>
<dbReference type="SUPFAM" id="SSF53901">
    <property type="entry name" value="Thiolase-like"/>
    <property type="match status" value="1"/>
</dbReference>
<evidence type="ECO:0000256" key="4">
    <source>
        <dbReference type="ARBA" id="ARBA00022679"/>
    </source>
</evidence>
<dbReference type="InterPro" id="IPR016035">
    <property type="entry name" value="Acyl_Trfase/lysoPLipase"/>
</dbReference>
<keyword evidence="4" id="KW-0808">Transferase</keyword>
<evidence type="ECO:0000313" key="13">
    <source>
        <dbReference type="Proteomes" id="UP000037136"/>
    </source>
</evidence>
<feature type="domain" description="Carrier" evidence="9">
    <location>
        <begin position="2135"/>
        <end position="2209"/>
    </location>
</feature>
<dbReference type="PANTHER" id="PTHR43775:SF49">
    <property type="entry name" value="SYNTHASE, PUTATIVE (JCVI)-RELATED"/>
    <property type="match status" value="1"/>
</dbReference>
<protein>
    <submittedName>
        <fullName evidence="12">Uncharacterized protein</fullName>
    </submittedName>
</protein>
<dbReference type="GO" id="GO:0008168">
    <property type="term" value="F:methyltransferase activity"/>
    <property type="evidence" value="ECO:0007669"/>
    <property type="project" value="UniProtKB-KW"/>
</dbReference>
<dbReference type="SMART" id="SM00829">
    <property type="entry name" value="PKS_ER"/>
    <property type="match status" value="1"/>
</dbReference>
<dbReference type="SUPFAM" id="SSF47336">
    <property type="entry name" value="ACP-like"/>
    <property type="match status" value="1"/>
</dbReference>
<evidence type="ECO:0000256" key="1">
    <source>
        <dbReference type="ARBA" id="ARBA00022450"/>
    </source>
</evidence>
<dbReference type="InterPro" id="IPR014030">
    <property type="entry name" value="Ketoacyl_synth_N"/>
</dbReference>
<dbReference type="CDD" id="cd05195">
    <property type="entry name" value="enoyl_red"/>
    <property type="match status" value="1"/>
</dbReference>
<dbReference type="Pfam" id="PF14765">
    <property type="entry name" value="PS-DH"/>
    <property type="match status" value="1"/>
</dbReference>
<evidence type="ECO:0000259" key="11">
    <source>
        <dbReference type="PROSITE" id="PS52019"/>
    </source>
</evidence>
<dbReference type="SUPFAM" id="SSF55048">
    <property type="entry name" value="Probable ACP-binding domain of malonyl-CoA ACP transacylase"/>
    <property type="match status" value="1"/>
</dbReference>